<protein>
    <recommendedName>
        <fullName evidence="5">C2H2-type domain-containing protein</fullName>
    </recommendedName>
</protein>
<reference evidence="3" key="4">
    <citation type="submission" date="2025-05" db="UniProtKB">
        <authorList>
            <consortium name="EnsemblFungi"/>
        </authorList>
    </citation>
    <scope>IDENTIFICATION</scope>
    <source>
        <strain evidence="3">isolate 1-1 / race 1 (BBBD)</strain>
    </source>
</reference>
<feature type="region of interest" description="Disordered" evidence="1">
    <location>
        <begin position="63"/>
        <end position="83"/>
    </location>
</feature>
<evidence type="ECO:0000313" key="4">
    <source>
        <dbReference type="Proteomes" id="UP000005240"/>
    </source>
</evidence>
<dbReference type="Proteomes" id="UP000005240">
    <property type="component" value="Unassembled WGS sequence"/>
</dbReference>
<reference evidence="2" key="1">
    <citation type="submission" date="2009-11" db="EMBL/GenBank/DDBJ databases">
        <authorList>
            <consortium name="The Broad Institute Genome Sequencing Platform"/>
            <person name="Ward D."/>
            <person name="Feldgarden M."/>
            <person name="Earl A."/>
            <person name="Young S.K."/>
            <person name="Zeng Q."/>
            <person name="Koehrsen M."/>
            <person name="Alvarado L."/>
            <person name="Berlin A."/>
            <person name="Bochicchio J."/>
            <person name="Borenstein D."/>
            <person name="Chapman S.B."/>
            <person name="Chen Z."/>
            <person name="Engels R."/>
            <person name="Freedman E."/>
            <person name="Gellesch M."/>
            <person name="Goldberg J."/>
            <person name="Griggs A."/>
            <person name="Gujja S."/>
            <person name="Heilman E."/>
            <person name="Heiman D."/>
            <person name="Hepburn T."/>
            <person name="Howarth C."/>
            <person name="Jen D."/>
            <person name="Larson L."/>
            <person name="Lewis B."/>
            <person name="Mehta T."/>
            <person name="Park D."/>
            <person name="Pearson M."/>
            <person name="Roberts A."/>
            <person name="Saif S."/>
            <person name="Shea T."/>
            <person name="Shenoy N."/>
            <person name="Sisk P."/>
            <person name="Stolte C."/>
            <person name="Sykes S."/>
            <person name="Thomson T."/>
            <person name="Walk T."/>
            <person name="White J."/>
            <person name="Yandava C."/>
            <person name="Izard J."/>
            <person name="Baranova O.V."/>
            <person name="Blanton J.M."/>
            <person name="Tanner A.C."/>
            <person name="Dewhirst F.E."/>
            <person name="Haas B."/>
            <person name="Nusbaum C."/>
            <person name="Birren B."/>
        </authorList>
    </citation>
    <scope>NUCLEOTIDE SEQUENCE [LARGE SCALE GENOMIC DNA]</scope>
    <source>
        <strain evidence="2">1-1 BBBD Race 1</strain>
    </source>
</reference>
<proteinExistence type="predicted"/>
<evidence type="ECO:0000256" key="1">
    <source>
        <dbReference type="SAM" id="MobiDB-lite"/>
    </source>
</evidence>
<feature type="region of interest" description="Disordered" evidence="1">
    <location>
        <begin position="1"/>
        <end position="38"/>
    </location>
</feature>
<dbReference type="VEuPathDB" id="FungiDB:PTTG_04944"/>
<keyword evidence="4" id="KW-1185">Reference proteome</keyword>
<dbReference type="EMBL" id="ADAS02000059">
    <property type="protein sequence ID" value="OAV92796.1"/>
    <property type="molecule type" value="Genomic_DNA"/>
</dbReference>
<reference evidence="2" key="2">
    <citation type="submission" date="2016-05" db="EMBL/GenBank/DDBJ databases">
        <title>Comparative analysis highlights variable genome content of wheat rusts and divergence of the mating loci.</title>
        <authorList>
            <person name="Cuomo C.A."/>
            <person name="Bakkeren G."/>
            <person name="Szabo L."/>
            <person name="Khalil H."/>
            <person name="Joly D."/>
            <person name="Goldberg J."/>
            <person name="Young S."/>
            <person name="Zeng Q."/>
            <person name="Fellers J."/>
        </authorList>
    </citation>
    <scope>NUCLEOTIDE SEQUENCE [LARGE SCALE GENOMIC DNA]</scope>
    <source>
        <strain evidence="2">1-1 BBBD Race 1</strain>
    </source>
</reference>
<evidence type="ECO:0000313" key="2">
    <source>
        <dbReference type="EMBL" id="OAV92796.1"/>
    </source>
</evidence>
<sequence>MASNEQPKTKTKTRPVPKKLDLSTANGPTPPSTSKQIPLTVSCPICCLELPLLEAIKTHIREDHPTLYDPRLDNLNGRHTNLP</sequence>
<name>A0A0C4EVV8_PUCT1</name>
<gene>
    <name evidence="2" type="ORF">PTTG_04944</name>
</gene>
<feature type="compositionally biased region" description="Basic and acidic residues" evidence="1">
    <location>
        <begin position="63"/>
        <end position="72"/>
    </location>
</feature>
<reference evidence="3 4" key="3">
    <citation type="journal article" date="2017" name="G3 (Bethesda)">
        <title>Comparative analysis highlights variable genome content of wheat rusts and divergence of the mating loci.</title>
        <authorList>
            <person name="Cuomo C.A."/>
            <person name="Bakkeren G."/>
            <person name="Khalil H.B."/>
            <person name="Panwar V."/>
            <person name="Joly D."/>
            <person name="Linning R."/>
            <person name="Sakthikumar S."/>
            <person name="Song X."/>
            <person name="Adiconis X."/>
            <person name="Fan L."/>
            <person name="Goldberg J.M."/>
            <person name="Levin J.Z."/>
            <person name="Young S."/>
            <person name="Zeng Q."/>
            <person name="Anikster Y."/>
            <person name="Bruce M."/>
            <person name="Wang M."/>
            <person name="Yin C."/>
            <person name="McCallum B."/>
            <person name="Szabo L.J."/>
            <person name="Hulbert S."/>
            <person name="Chen X."/>
            <person name="Fellers J.P."/>
        </authorList>
    </citation>
    <scope>NUCLEOTIDE SEQUENCE</scope>
    <source>
        <strain evidence="3">isolate 1-1 / race 1 (BBBD)</strain>
        <strain evidence="4">Isolate 1-1 / race 1 (BBBD)</strain>
    </source>
</reference>
<accession>A0A0C4EVV8</accession>
<dbReference type="AlphaFoldDB" id="A0A0C4EVV8"/>
<evidence type="ECO:0008006" key="5">
    <source>
        <dbReference type="Google" id="ProtNLM"/>
    </source>
</evidence>
<evidence type="ECO:0000313" key="3">
    <source>
        <dbReference type="EnsemblFungi" id="PTTG_04944-t43_1-p1"/>
    </source>
</evidence>
<dbReference type="OMA" id="PICCLEL"/>
<organism evidence="2">
    <name type="scientific">Puccinia triticina (isolate 1-1 / race 1 (BBBD))</name>
    <name type="common">Brown leaf rust fungus</name>
    <dbReference type="NCBI Taxonomy" id="630390"/>
    <lineage>
        <taxon>Eukaryota</taxon>
        <taxon>Fungi</taxon>
        <taxon>Dikarya</taxon>
        <taxon>Basidiomycota</taxon>
        <taxon>Pucciniomycotina</taxon>
        <taxon>Pucciniomycetes</taxon>
        <taxon>Pucciniales</taxon>
        <taxon>Pucciniaceae</taxon>
        <taxon>Puccinia</taxon>
    </lineage>
</organism>
<feature type="compositionally biased region" description="Polar residues" evidence="1">
    <location>
        <begin position="23"/>
        <end position="38"/>
    </location>
</feature>
<dbReference type="EnsemblFungi" id="PTTG_04944-t43_1">
    <property type="protein sequence ID" value="PTTG_04944-t43_1-p1"/>
    <property type="gene ID" value="PTTG_04944"/>
</dbReference>